<dbReference type="FunFam" id="3.90.226.10:FF:000030">
    <property type="entry name" value="Acetyl-CoA carboxylase carboxyltransferase subunit"/>
    <property type="match status" value="1"/>
</dbReference>
<proteinExistence type="predicted"/>
<evidence type="ECO:0000256" key="1">
    <source>
        <dbReference type="SAM" id="MobiDB-lite"/>
    </source>
</evidence>
<dbReference type="PANTHER" id="PTHR22855:SF13">
    <property type="entry name" value="METHYLCROTONOYL-COA CARBOXYLASE BETA CHAIN, MITOCHONDRIAL"/>
    <property type="match status" value="1"/>
</dbReference>
<organism evidence="4 5">
    <name type="scientific">Deinococcus marmoris</name>
    <dbReference type="NCBI Taxonomy" id="249408"/>
    <lineage>
        <taxon>Bacteria</taxon>
        <taxon>Thermotogati</taxon>
        <taxon>Deinococcota</taxon>
        <taxon>Deinococci</taxon>
        <taxon>Deinococcales</taxon>
        <taxon>Deinococcaceae</taxon>
        <taxon>Deinococcus</taxon>
    </lineage>
</organism>
<dbReference type="STRING" id="249408.BOO71_0014668"/>
<name>A0A1U7NRD4_9DEIO</name>
<comment type="caution">
    <text evidence="4">The sequence shown here is derived from an EMBL/GenBank/DDBJ whole genome shotgun (WGS) entry which is preliminary data.</text>
</comment>
<dbReference type="GO" id="GO:0006552">
    <property type="term" value="P:L-leucine catabolic process"/>
    <property type="evidence" value="ECO:0007669"/>
    <property type="project" value="TreeGrafter"/>
</dbReference>
<keyword evidence="4" id="KW-0808">Transferase</keyword>
<dbReference type="GO" id="GO:1905202">
    <property type="term" value="C:methylcrotonoyl-CoA carboxylase complex"/>
    <property type="evidence" value="ECO:0007669"/>
    <property type="project" value="TreeGrafter"/>
</dbReference>
<evidence type="ECO:0000313" key="4">
    <source>
        <dbReference type="EMBL" id="OLV15477.1"/>
    </source>
</evidence>
<dbReference type="OrthoDB" id="9803706at2"/>
<dbReference type="GO" id="GO:0016740">
    <property type="term" value="F:transferase activity"/>
    <property type="evidence" value="ECO:0007669"/>
    <property type="project" value="UniProtKB-KW"/>
</dbReference>
<keyword evidence="5" id="KW-1185">Reference proteome</keyword>
<dbReference type="SUPFAM" id="SSF52096">
    <property type="entry name" value="ClpP/crotonase"/>
    <property type="match status" value="2"/>
</dbReference>
<dbReference type="PANTHER" id="PTHR22855">
    <property type="entry name" value="ACETYL, PROPIONYL, PYRUVATE, AND GLUTACONYL CARBOXYLASE-RELATED"/>
    <property type="match status" value="1"/>
</dbReference>
<dbReference type="AlphaFoldDB" id="A0A1U7NRD4"/>
<sequence length="561" mass="60203">MTETDTSAPAQSAASSGPVSSAWAEALARLEADKNKVHAGGGAKAQARQHDKNRLTARERIARLTDEGTPFDELMTFAGWEMYTDVGGCPSGGVVTGIGTVAGRPWMVIANDATVKAGAFFPITAKKVIRAQTIALENHLPLIYLVDSAGVYLPMQDEIFPDQDDFGRVFYLNARMSARGIPQIAAIMGNCVAGGAYLPVMCDTLIMTEGSGLYLAGPALVRAAIGQVVDSEELGGADMHAAIAGTVDYKEPDDDAALRRVRALADLYAQGDVAPWARRRAEVREASGRDLSEIVGFESGKTYDVRDLITSITDGGEFHEFKPEYGETIVCGFSRVGGYPVAFVANQRTVIKKKLKSGGEPGLRTRIEVGGVIYGDSADKAARFILDANQAGVPLVFLSDVTGFMVGRDSEQEGIIRRGAKLVNAVSNSVVPKITIITGGSFGAGNYAMNGKAFGPRFIFAWPSAKYAVMSGNAAAKTLMDIQLAALKRAGHEPDDEELKRLYDEVKSKYDTELDPRYAAARLWVDEIIPPNDTRDRLIRALDACAGNPHQDELRVGVFQV</sequence>
<dbReference type="PROSITE" id="PS50989">
    <property type="entry name" value="COA_CT_CTER"/>
    <property type="match status" value="1"/>
</dbReference>
<protein>
    <submittedName>
        <fullName evidence="4">Methylcrotonyl-CoA carboxylase carboxyl transferase subunit</fullName>
    </submittedName>
</protein>
<dbReference type="InterPro" id="IPR034733">
    <property type="entry name" value="AcCoA_carboxyl_beta"/>
</dbReference>
<dbReference type="InterPro" id="IPR011762">
    <property type="entry name" value="COA_CT_N"/>
</dbReference>
<gene>
    <name evidence="4" type="ORF">BOO71_0014668</name>
</gene>
<dbReference type="Proteomes" id="UP000186607">
    <property type="component" value="Unassembled WGS sequence"/>
</dbReference>
<dbReference type="RefSeq" id="WP_075836976.1">
    <property type="nucleotide sequence ID" value="NZ_MSTI01000178.1"/>
</dbReference>
<evidence type="ECO:0000259" key="3">
    <source>
        <dbReference type="PROSITE" id="PS50989"/>
    </source>
</evidence>
<dbReference type="GO" id="GO:0004485">
    <property type="term" value="F:methylcrotonoyl-CoA carboxylase activity"/>
    <property type="evidence" value="ECO:0007669"/>
    <property type="project" value="TreeGrafter"/>
</dbReference>
<dbReference type="eggNOG" id="COG4799">
    <property type="taxonomic scope" value="Bacteria"/>
</dbReference>
<accession>A0A1U7NRD4</accession>
<evidence type="ECO:0000259" key="2">
    <source>
        <dbReference type="PROSITE" id="PS50980"/>
    </source>
</evidence>
<dbReference type="InterPro" id="IPR045190">
    <property type="entry name" value="MCCB/AccD1-like"/>
</dbReference>
<evidence type="ECO:0000313" key="5">
    <source>
        <dbReference type="Proteomes" id="UP000186607"/>
    </source>
</evidence>
<dbReference type="Pfam" id="PF01039">
    <property type="entry name" value="Carboxyl_trans"/>
    <property type="match status" value="1"/>
</dbReference>
<dbReference type="PROSITE" id="PS50980">
    <property type="entry name" value="COA_CT_NTER"/>
    <property type="match status" value="1"/>
</dbReference>
<dbReference type="EMBL" id="MSTI01000178">
    <property type="protein sequence ID" value="OLV15477.1"/>
    <property type="molecule type" value="Genomic_DNA"/>
</dbReference>
<feature type="domain" description="CoA carboxyltransferase N-terminal" evidence="2">
    <location>
        <begin position="22"/>
        <end position="280"/>
    </location>
</feature>
<feature type="domain" description="CoA carboxyltransferase C-terminal" evidence="3">
    <location>
        <begin position="275"/>
        <end position="544"/>
    </location>
</feature>
<feature type="region of interest" description="Disordered" evidence="1">
    <location>
        <begin position="35"/>
        <end position="55"/>
    </location>
</feature>
<dbReference type="InterPro" id="IPR011763">
    <property type="entry name" value="COA_CT_C"/>
</dbReference>
<reference evidence="4 5" key="1">
    <citation type="submission" date="2017-01" db="EMBL/GenBank/DDBJ databases">
        <title>Genome Analysis of Deinococcus marmoris KOPRI26562.</title>
        <authorList>
            <person name="Kim J.H."/>
            <person name="Oh H.-M."/>
        </authorList>
    </citation>
    <scope>NUCLEOTIDE SEQUENCE [LARGE SCALE GENOMIC DNA]</scope>
    <source>
        <strain evidence="4 5">KOPRI26562</strain>
    </source>
</reference>
<dbReference type="FunFam" id="3.90.226.10:FF:000129">
    <property type="entry name" value="Methylcrotonoyl-CoA carboxylase"/>
    <property type="match status" value="1"/>
</dbReference>
<dbReference type="Gene3D" id="3.90.226.10">
    <property type="entry name" value="2-enoyl-CoA Hydratase, Chain A, domain 1"/>
    <property type="match status" value="2"/>
</dbReference>
<dbReference type="InterPro" id="IPR029045">
    <property type="entry name" value="ClpP/crotonase-like_dom_sf"/>
</dbReference>